<organism evidence="2 3">
    <name type="scientific">Caenorhabditis angaria</name>
    <dbReference type="NCBI Taxonomy" id="860376"/>
    <lineage>
        <taxon>Eukaryota</taxon>
        <taxon>Metazoa</taxon>
        <taxon>Ecdysozoa</taxon>
        <taxon>Nematoda</taxon>
        <taxon>Chromadorea</taxon>
        <taxon>Rhabditida</taxon>
        <taxon>Rhabditina</taxon>
        <taxon>Rhabditomorpha</taxon>
        <taxon>Rhabditoidea</taxon>
        <taxon>Rhabditidae</taxon>
        <taxon>Peloderinae</taxon>
        <taxon>Caenorhabditis</taxon>
    </lineage>
</organism>
<comment type="caution">
    <text evidence="2">The sequence shown here is derived from an EMBL/GenBank/DDBJ whole genome shotgun (WGS) entry which is preliminary data.</text>
</comment>
<dbReference type="InterPro" id="IPR053220">
    <property type="entry name" value="Nematode_rcpt-like_serp_H"/>
</dbReference>
<feature type="transmembrane region" description="Helical" evidence="1">
    <location>
        <begin position="154"/>
        <end position="176"/>
    </location>
</feature>
<evidence type="ECO:0000313" key="3">
    <source>
        <dbReference type="Proteomes" id="UP001152747"/>
    </source>
</evidence>
<dbReference type="InterPro" id="IPR019422">
    <property type="entry name" value="7TM_GPCR_serpentine_rcpt_Srh"/>
</dbReference>
<proteinExistence type="predicted"/>
<accession>A0A9P1NAF5</accession>
<gene>
    <name evidence="2" type="ORF">CAMP_LOCUS16803</name>
</gene>
<protein>
    <recommendedName>
        <fullName evidence="4">Serpentine Receptor, class H</fullName>
    </recommendedName>
</protein>
<dbReference type="AlphaFoldDB" id="A0A9P1NAF5"/>
<feature type="transmembrane region" description="Helical" evidence="1">
    <location>
        <begin position="232"/>
        <end position="252"/>
    </location>
</feature>
<feature type="transmembrane region" description="Helical" evidence="1">
    <location>
        <begin position="90"/>
        <end position="108"/>
    </location>
</feature>
<feature type="transmembrane region" description="Helical" evidence="1">
    <location>
        <begin position="12"/>
        <end position="32"/>
    </location>
</feature>
<dbReference type="OrthoDB" id="5843354at2759"/>
<evidence type="ECO:0008006" key="4">
    <source>
        <dbReference type="Google" id="ProtNLM"/>
    </source>
</evidence>
<feature type="transmembrane region" description="Helical" evidence="1">
    <location>
        <begin position="196"/>
        <end position="226"/>
    </location>
</feature>
<name>A0A9P1NAF5_9PELO</name>
<dbReference type="Pfam" id="PF10318">
    <property type="entry name" value="7TM_GPCR_Srh"/>
    <property type="match status" value="1"/>
</dbReference>
<sequence>MKYVKSSMIQCCVWGLLLDFGLTFATIPYVLFPTLSGYPLGILFDFGMSMKYQTIVIIELMIGVGCSLSGILENRFSCMSKPGSSFKNHIIIYIFNMIYSNCILYVQFLKSPEQESARKIVLYEMLPPNLPEYIHTAPIYVASLDSFENGMTMMAMYMFIFLQCAFFAFGTVYKLYFQHKSKNLSSNTKRMQNKFFVLICIQCSIPVIVISFPMCYIIFSCSMFYFNQAINNLVFILFSFHGSLTTISIIFVHPPYRKAITPSCMRTQIQRSITMKVSSIVNF</sequence>
<dbReference type="PANTHER" id="PTHR22941:SF136">
    <property type="entry name" value="SERPENTINE RECEPTOR, CLASS H"/>
    <property type="match status" value="1"/>
</dbReference>
<keyword evidence="1" id="KW-0812">Transmembrane</keyword>
<feature type="transmembrane region" description="Helical" evidence="1">
    <location>
        <begin position="52"/>
        <end position="70"/>
    </location>
</feature>
<keyword evidence="3" id="KW-1185">Reference proteome</keyword>
<evidence type="ECO:0000313" key="2">
    <source>
        <dbReference type="EMBL" id="CAI5454166.1"/>
    </source>
</evidence>
<dbReference type="EMBL" id="CANHGI010000006">
    <property type="protein sequence ID" value="CAI5454166.1"/>
    <property type="molecule type" value="Genomic_DNA"/>
</dbReference>
<dbReference type="PANTHER" id="PTHR22941">
    <property type="entry name" value="SERPENTINE RECEPTOR"/>
    <property type="match status" value="1"/>
</dbReference>
<evidence type="ECO:0000256" key="1">
    <source>
        <dbReference type="SAM" id="Phobius"/>
    </source>
</evidence>
<dbReference type="Proteomes" id="UP001152747">
    <property type="component" value="Unassembled WGS sequence"/>
</dbReference>
<keyword evidence="1" id="KW-1133">Transmembrane helix</keyword>
<keyword evidence="1" id="KW-0472">Membrane</keyword>
<reference evidence="2" key="1">
    <citation type="submission" date="2022-11" db="EMBL/GenBank/DDBJ databases">
        <authorList>
            <person name="Kikuchi T."/>
        </authorList>
    </citation>
    <scope>NUCLEOTIDE SEQUENCE</scope>
    <source>
        <strain evidence="2">PS1010</strain>
    </source>
</reference>